<keyword evidence="10" id="KW-0969">Cilium</keyword>
<name>A0A4S3KAL6_9GAMM</name>
<evidence type="ECO:0000259" key="9">
    <source>
        <dbReference type="Pfam" id="PF22692"/>
    </source>
</evidence>
<dbReference type="PANTHER" id="PTHR30435:SF18">
    <property type="entry name" value="FLAGELLAR BASAL-BODY ROD PROTEIN FLGF"/>
    <property type="match status" value="1"/>
</dbReference>
<dbReference type="Pfam" id="PF06429">
    <property type="entry name" value="Flg_bbr_C"/>
    <property type="match status" value="1"/>
</dbReference>
<dbReference type="NCBIfam" id="NF009280">
    <property type="entry name" value="PRK12640.1"/>
    <property type="match status" value="1"/>
</dbReference>
<dbReference type="OrthoDB" id="9804559at2"/>
<dbReference type="InterPro" id="IPR053967">
    <property type="entry name" value="LlgE_F_G-like_D1"/>
</dbReference>
<comment type="caution">
    <text evidence="10">The sequence shown here is derived from an EMBL/GenBank/DDBJ whole genome shotgun (WGS) entry which is preliminary data.</text>
</comment>
<keyword evidence="10" id="KW-0282">Flagellum</keyword>
<evidence type="ECO:0000256" key="2">
    <source>
        <dbReference type="ARBA" id="ARBA00009677"/>
    </source>
</evidence>
<comment type="similarity">
    <text evidence="2 6">Belongs to the flagella basal body rod proteins family.</text>
</comment>
<reference evidence="10 11" key="1">
    <citation type="submission" date="2019-03" db="EMBL/GenBank/DDBJ databases">
        <title>Genomic Encyclopedia of Type Strains, Phase IV (KMG-IV): sequencing the most valuable type-strain genomes for metagenomic binning, comparative biology and taxonomic classification.</title>
        <authorList>
            <person name="Goeker M."/>
        </authorList>
    </citation>
    <scope>NUCLEOTIDE SEQUENCE [LARGE SCALE GENOMIC DNA]</scope>
    <source>
        <strain evidence="10 11">DSM 26377</strain>
    </source>
</reference>
<evidence type="ECO:0000256" key="6">
    <source>
        <dbReference type="RuleBase" id="RU362116"/>
    </source>
</evidence>
<feature type="domain" description="Flagellar basal-body/hook protein C-terminal" evidence="8">
    <location>
        <begin position="198"/>
        <end position="242"/>
    </location>
</feature>
<evidence type="ECO:0000256" key="5">
    <source>
        <dbReference type="ARBA" id="ARBA00040228"/>
    </source>
</evidence>
<organism evidence="10 11">
    <name type="scientific">Panacagrimonas perspica</name>
    <dbReference type="NCBI Taxonomy" id="381431"/>
    <lineage>
        <taxon>Bacteria</taxon>
        <taxon>Pseudomonadati</taxon>
        <taxon>Pseudomonadota</taxon>
        <taxon>Gammaproteobacteria</taxon>
        <taxon>Nevskiales</taxon>
        <taxon>Nevskiaceae</taxon>
        <taxon>Panacagrimonas</taxon>
    </lineage>
</organism>
<dbReference type="PANTHER" id="PTHR30435">
    <property type="entry name" value="FLAGELLAR PROTEIN"/>
    <property type="match status" value="1"/>
</dbReference>
<evidence type="ECO:0000256" key="3">
    <source>
        <dbReference type="ARBA" id="ARBA00023143"/>
    </source>
</evidence>
<dbReference type="NCBIfam" id="TIGR03506">
    <property type="entry name" value="FlgEFG_subfam"/>
    <property type="match status" value="1"/>
</dbReference>
<dbReference type="InterPro" id="IPR001444">
    <property type="entry name" value="Flag_bb_rod_N"/>
</dbReference>
<dbReference type="GO" id="GO:0030694">
    <property type="term" value="C:bacterial-type flagellum basal body, rod"/>
    <property type="evidence" value="ECO:0007669"/>
    <property type="project" value="UniProtKB-UniRule"/>
</dbReference>
<evidence type="ECO:0000313" key="11">
    <source>
        <dbReference type="Proteomes" id="UP000295341"/>
    </source>
</evidence>
<keyword evidence="11" id="KW-1185">Reference proteome</keyword>
<evidence type="ECO:0000256" key="1">
    <source>
        <dbReference type="ARBA" id="ARBA00004117"/>
    </source>
</evidence>
<feature type="domain" description="Flagellar basal body rod protein N-terminal" evidence="7">
    <location>
        <begin position="5"/>
        <end position="35"/>
    </location>
</feature>
<comment type="subunit">
    <text evidence="4 6">The basal body constitutes a major portion of the flagellar organelle and consists of five rings (E,L,P,S, and M) mounted on a central rod. The rod consists of about 26 subunits of FlgG in the distal portion, and FlgB, FlgC and FlgF are thought to build up the proximal portion of the rod with about 6 subunits each.</text>
</comment>
<evidence type="ECO:0000259" key="7">
    <source>
        <dbReference type="Pfam" id="PF00460"/>
    </source>
</evidence>
<dbReference type="InterPro" id="IPR010930">
    <property type="entry name" value="Flg_bb/hook_C_dom"/>
</dbReference>
<evidence type="ECO:0000259" key="8">
    <source>
        <dbReference type="Pfam" id="PF06429"/>
    </source>
</evidence>
<dbReference type="InterPro" id="IPR020013">
    <property type="entry name" value="Flagellar_FlgE/F/G"/>
</dbReference>
<comment type="subcellular location">
    <subcellularLocation>
        <location evidence="1 6">Bacterial flagellum basal body</location>
    </subcellularLocation>
</comment>
<gene>
    <name evidence="10" type="ORF">DFR24_1857</name>
</gene>
<evidence type="ECO:0000313" key="10">
    <source>
        <dbReference type="EMBL" id="TDU32460.1"/>
    </source>
</evidence>
<dbReference type="EMBL" id="SOBT01000008">
    <property type="protein sequence ID" value="TDU32460.1"/>
    <property type="molecule type" value="Genomic_DNA"/>
</dbReference>
<dbReference type="GO" id="GO:0071978">
    <property type="term" value="P:bacterial-type flagellum-dependent swarming motility"/>
    <property type="evidence" value="ECO:0007669"/>
    <property type="project" value="TreeGrafter"/>
</dbReference>
<dbReference type="AlphaFoldDB" id="A0A4S3KAL6"/>
<dbReference type="Pfam" id="PF22692">
    <property type="entry name" value="LlgE_F_G_D1"/>
    <property type="match status" value="1"/>
</dbReference>
<evidence type="ECO:0000256" key="4">
    <source>
        <dbReference type="ARBA" id="ARBA00038560"/>
    </source>
</evidence>
<accession>A0A4S3KAL6</accession>
<dbReference type="Proteomes" id="UP000295341">
    <property type="component" value="Unassembled WGS sequence"/>
</dbReference>
<protein>
    <recommendedName>
        <fullName evidence="5 6">Flagellar basal-body rod protein FlgF</fullName>
    </recommendedName>
</protein>
<sequence>MDRALYVAMTGAAQTLKAQAVNSHNLANASTVGFKAELAAQQAVAVDGPLMPTRVNTQLQGQGFDGSLGSIMQTGNPLDVALAPDRWLAVQAPDGSEAYTRAGDLQVGADGLLRNGGGHMVMGDGGPLSVPPNSQIAIGNDGTVTVVPLGQGPEAPVTVGRLKVVDATADQLERGSDGLMRARAGQTPEDASGAVMTSGAVESSNVNLAESMVTMIALARQFEMQVKLMRTAEQNDQASASLMRMG</sequence>
<dbReference type="InterPro" id="IPR037925">
    <property type="entry name" value="FlgE/F/G-like"/>
</dbReference>
<proteinExistence type="inferred from homology"/>
<keyword evidence="3 6" id="KW-0975">Bacterial flagellum</keyword>
<dbReference type="Pfam" id="PF00460">
    <property type="entry name" value="Flg_bb_rod"/>
    <property type="match status" value="1"/>
</dbReference>
<dbReference type="SUPFAM" id="SSF117143">
    <property type="entry name" value="Flagellar hook protein flgE"/>
    <property type="match status" value="1"/>
</dbReference>
<feature type="domain" description="Flagellar hook protein FlgE/F/G-like D1" evidence="9">
    <location>
        <begin position="87"/>
        <end position="146"/>
    </location>
</feature>
<dbReference type="RefSeq" id="WP_133880954.1">
    <property type="nucleotide sequence ID" value="NZ_MWIN01000001.1"/>
</dbReference>
<keyword evidence="10" id="KW-0966">Cell projection</keyword>